<evidence type="ECO:0000259" key="2">
    <source>
        <dbReference type="Pfam" id="PF24864"/>
    </source>
</evidence>
<reference evidence="3" key="2">
    <citation type="submission" date="2023-05" db="EMBL/GenBank/DDBJ databases">
        <authorList>
            <consortium name="Lawrence Berkeley National Laboratory"/>
            <person name="Steindorff A."/>
            <person name="Hensen N."/>
            <person name="Bonometti L."/>
            <person name="Westerberg I."/>
            <person name="Brannstrom I.O."/>
            <person name="Guillou S."/>
            <person name="Cros-Aarteil S."/>
            <person name="Calhoun S."/>
            <person name="Haridas S."/>
            <person name="Kuo A."/>
            <person name="Mondo S."/>
            <person name="Pangilinan J."/>
            <person name="Riley R."/>
            <person name="Labutti K."/>
            <person name="Andreopoulos B."/>
            <person name="Lipzen A."/>
            <person name="Chen C."/>
            <person name="Yanf M."/>
            <person name="Daum C."/>
            <person name="Ng V."/>
            <person name="Clum A."/>
            <person name="Ohm R."/>
            <person name="Martin F."/>
            <person name="Silar P."/>
            <person name="Natvig D."/>
            <person name="Lalanne C."/>
            <person name="Gautier V."/>
            <person name="Ament-Velasquez S.L."/>
            <person name="Kruys A."/>
            <person name="Hutchinson M.I."/>
            <person name="Powell A.J."/>
            <person name="Barry K."/>
            <person name="Miller A.N."/>
            <person name="Grigoriev I.V."/>
            <person name="Debuchy R."/>
            <person name="Gladieux P."/>
            <person name="Thoren M.H."/>
            <person name="Johannesson H."/>
        </authorList>
    </citation>
    <scope>NUCLEOTIDE SEQUENCE</scope>
    <source>
        <strain evidence="3">CBS 103.79</strain>
    </source>
</reference>
<feature type="compositionally biased region" description="Pro residues" evidence="1">
    <location>
        <begin position="20"/>
        <end position="29"/>
    </location>
</feature>
<accession>A0AAN6MDV6</accession>
<dbReference type="InterPro" id="IPR056632">
    <property type="entry name" value="DUF7730"/>
</dbReference>
<organism evidence="3 4">
    <name type="scientific">Staphylotrichum tortipilum</name>
    <dbReference type="NCBI Taxonomy" id="2831512"/>
    <lineage>
        <taxon>Eukaryota</taxon>
        <taxon>Fungi</taxon>
        <taxon>Dikarya</taxon>
        <taxon>Ascomycota</taxon>
        <taxon>Pezizomycotina</taxon>
        <taxon>Sordariomycetes</taxon>
        <taxon>Sordariomycetidae</taxon>
        <taxon>Sordariales</taxon>
        <taxon>Chaetomiaceae</taxon>
        <taxon>Staphylotrichum</taxon>
    </lineage>
</organism>
<dbReference type="PANTHER" id="PTHR38790">
    <property type="entry name" value="2EXR DOMAIN-CONTAINING PROTEIN-RELATED"/>
    <property type="match status" value="1"/>
</dbReference>
<name>A0AAN6MDV6_9PEZI</name>
<proteinExistence type="predicted"/>
<comment type="caution">
    <text evidence="3">The sequence shown here is derived from an EMBL/GenBank/DDBJ whole genome shotgun (WGS) entry which is preliminary data.</text>
</comment>
<dbReference type="Pfam" id="PF24864">
    <property type="entry name" value="DUF7730"/>
    <property type="match status" value="1"/>
</dbReference>
<evidence type="ECO:0000313" key="3">
    <source>
        <dbReference type="EMBL" id="KAK3899020.1"/>
    </source>
</evidence>
<evidence type="ECO:0000256" key="1">
    <source>
        <dbReference type="SAM" id="MobiDB-lite"/>
    </source>
</evidence>
<dbReference type="PANTHER" id="PTHR38790:SF4">
    <property type="entry name" value="2EXR DOMAIN-CONTAINING PROTEIN"/>
    <property type="match status" value="1"/>
</dbReference>
<feature type="domain" description="DUF7730" evidence="2">
    <location>
        <begin position="55"/>
        <end position="212"/>
    </location>
</feature>
<sequence>MGIIRQLLTGRRHPSSSHHSPPPSPPPPHALDTLPSLPHPRRPLTPTPPHPQHLTSPFFRLPPELRQIIYRLVLTHPSPHTEIHIDMRYTAASTSTPHSTAGATLASHRSWRWRASNCHRHPSSPALADRCGWGGPPPTACALFPDTPCAVGREVLGLLLCCRAAYREAVQVLYAENTFHVSTGAVVLYTDRLLPAERAGAVTSLVYRVTEDMAWHYAAEHLGLVPGLPAYAAMLVRVPGAFPGLRRLLVVVQGLLAVRGLLERGVRFGGREPPDRDATRVCMLSSMDAVARSFAVRGRPLDECVLALGAAAFDDVMEGEREKAEREEVREGEWVQFWHPVRAVVRAGGEEVQTGYWVRRVAPEETSGLTLDFEAVALALPP</sequence>
<reference evidence="3" key="1">
    <citation type="journal article" date="2023" name="Mol. Phylogenet. Evol.">
        <title>Genome-scale phylogeny and comparative genomics of the fungal order Sordariales.</title>
        <authorList>
            <person name="Hensen N."/>
            <person name="Bonometti L."/>
            <person name="Westerberg I."/>
            <person name="Brannstrom I.O."/>
            <person name="Guillou S."/>
            <person name="Cros-Aarteil S."/>
            <person name="Calhoun S."/>
            <person name="Haridas S."/>
            <person name="Kuo A."/>
            <person name="Mondo S."/>
            <person name="Pangilinan J."/>
            <person name="Riley R."/>
            <person name="LaButti K."/>
            <person name="Andreopoulos B."/>
            <person name="Lipzen A."/>
            <person name="Chen C."/>
            <person name="Yan M."/>
            <person name="Daum C."/>
            <person name="Ng V."/>
            <person name="Clum A."/>
            <person name="Steindorff A."/>
            <person name="Ohm R.A."/>
            <person name="Martin F."/>
            <person name="Silar P."/>
            <person name="Natvig D.O."/>
            <person name="Lalanne C."/>
            <person name="Gautier V."/>
            <person name="Ament-Velasquez S.L."/>
            <person name="Kruys A."/>
            <person name="Hutchinson M.I."/>
            <person name="Powell A.J."/>
            <person name="Barry K."/>
            <person name="Miller A.N."/>
            <person name="Grigoriev I.V."/>
            <person name="Debuchy R."/>
            <person name="Gladieux P."/>
            <person name="Hiltunen Thoren M."/>
            <person name="Johannesson H."/>
        </authorList>
    </citation>
    <scope>NUCLEOTIDE SEQUENCE</scope>
    <source>
        <strain evidence="3">CBS 103.79</strain>
    </source>
</reference>
<dbReference type="Proteomes" id="UP001303889">
    <property type="component" value="Unassembled WGS sequence"/>
</dbReference>
<feature type="region of interest" description="Disordered" evidence="1">
    <location>
        <begin position="8"/>
        <end position="58"/>
    </location>
</feature>
<dbReference type="EMBL" id="MU855844">
    <property type="protein sequence ID" value="KAK3899020.1"/>
    <property type="molecule type" value="Genomic_DNA"/>
</dbReference>
<evidence type="ECO:0000313" key="4">
    <source>
        <dbReference type="Proteomes" id="UP001303889"/>
    </source>
</evidence>
<protein>
    <recommendedName>
        <fullName evidence="2">DUF7730 domain-containing protein</fullName>
    </recommendedName>
</protein>
<dbReference type="AlphaFoldDB" id="A0AAN6MDV6"/>
<gene>
    <name evidence="3" type="ORF">C8A05DRAFT_18482</name>
</gene>
<keyword evidence="4" id="KW-1185">Reference proteome</keyword>